<comment type="cofactor">
    <cofactor evidence="1 8">
        <name>Mg(2+)</name>
        <dbReference type="ChEBI" id="CHEBI:18420"/>
    </cofactor>
</comment>
<name>A0A316FLJ7_9ACTN</name>
<dbReference type="GO" id="GO:0004540">
    <property type="term" value="F:RNA nuclease activity"/>
    <property type="evidence" value="ECO:0007669"/>
    <property type="project" value="InterPro"/>
</dbReference>
<dbReference type="PANTHER" id="PTHR33653">
    <property type="entry name" value="RIBONUCLEASE VAPC2"/>
    <property type="match status" value="1"/>
</dbReference>
<keyword evidence="2 8" id="KW-1277">Toxin-antitoxin system</keyword>
<dbReference type="Pfam" id="PF01850">
    <property type="entry name" value="PIN"/>
    <property type="match status" value="1"/>
</dbReference>
<keyword evidence="5 8" id="KW-0378">Hydrolase</keyword>
<reference evidence="10 11" key="1">
    <citation type="submission" date="2018-05" db="EMBL/GenBank/DDBJ databases">
        <title>Genomic Encyclopedia of Archaeal and Bacterial Type Strains, Phase II (KMG-II): from individual species to whole genera.</title>
        <authorList>
            <person name="Goeker M."/>
        </authorList>
    </citation>
    <scope>NUCLEOTIDE SEQUENCE [LARGE SCALE GENOMIC DNA]</scope>
    <source>
        <strain evidence="10 11">DSM 45184</strain>
    </source>
</reference>
<dbReference type="GO" id="GO:0016787">
    <property type="term" value="F:hydrolase activity"/>
    <property type="evidence" value="ECO:0007669"/>
    <property type="project" value="UniProtKB-KW"/>
</dbReference>
<dbReference type="AlphaFoldDB" id="A0A316FLJ7"/>
<feature type="binding site" evidence="8">
    <location>
        <position position="9"/>
    </location>
    <ligand>
        <name>Mg(2+)</name>
        <dbReference type="ChEBI" id="CHEBI:18420"/>
    </ligand>
</feature>
<organism evidence="10 11">
    <name type="scientific">Actinoplanes xinjiangensis</name>
    <dbReference type="NCBI Taxonomy" id="512350"/>
    <lineage>
        <taxon>Bacteria</taxon>
        <taxon>Bacillati</taxon>
        <taxon>Actinomycetota</taxon>
        <taxon>Actinomycetes</taxon>
        <taxon>Micromonosporales</taxon>
        <taxon>Micromonosporaceae</taxon>
        <taxon>Actinoplanes</taxon>
    </lineage>
</organism>
<evidence type="ECO:0000313" key="11">
    <source>
        <dbReference type="Proteomes" id="UP000245697"/>
    </source>
</evidence>
<dbReference type="SUPFAM" id="SSF88723">
    <property type="entry name" value="PIN domain-like"/>
    <property type="match status" value="1"/>
</dbReference>
<keyword evidence="4 8" id="KW-0479">Metal-binding</keyword>
<dbReference type="InterPro" id="IPR029060">
    <property type="entry name" value="PIN-like_dom_sf"/>
</dbReference>
<evidence type="ECO:0000256" key="1">
    <source>
        <dbReference type="ARBA" id="ARBA00001946"/>
    </source>
</evidence>
<dbReference type="OrthoDB" id="5185254at2"/>
<evidence type="ECO:0000256" key="6">
    <source>
        <dbReference type="ARBA" id="ARBA00022842"/>
    </source>
</evidence>
<comment type="caution">
    <text evidence="10">The sequence shown here is derived from an EMBL/GenBank/DDBJ whole genome shotgun (WGS) entry which is preliminary data.</text>
</comment>
<evidence type="ECO:0000259" key="9">
    <source>
        <dbReference type="Pfam" id="PF01850"/>
    </source>
</evidence>
<dbReference type="PANTHER" id="PTHR33653:SF1">
    <property type="entry name" value="RIBONUCLEASE VAPC2"/>
    <property type="match status" value="1"/>
</dbReference>
<dbReference type="HAMAP" id="MF_00265">
    <property type="entry name" value="VapC_Nob1"/>
    <property type="match status" value="1"/>
</dbReference>
<keyword evidence="3 8" id="KW-0540">Nuclease</keyword>
<dbReference type="InterPro" id="IPR002716">
    <property type="entry name" value="PIN_dom"/>
</dbReference>
<dbReference type="Proteomes" id="UP000245697">
    <property type="component" value="Unassembled WGS sequence"/>
</dbReference>
<evidence type="ECO:0000256" key="3">
    <source>
        <dbReference type="ARBA" id="ARBA00022722"/>
    </source>
</evidence>
<evidence type="ECO:0000256" key="7">
    <source>
        <dbReference type="ARBA" id="ARBA00038093"/>
    </source>
</evidence>
<dbReference type="RefSeq" id="WP_109591653.1">
    <property type="nucleotide sequence ID" value="NZ_BONA01000025.1"/>
</dbReference>
<evidence type="ECO:0000256" key="5">
    <source>
        <dbReference type="ARBA" id="ARBA00022801"/>
    </source>
</evidence>
<dbReference type="GO" id="GO:0000287">
    <property type="term" value="F:magnesium ion binding"/>
    <property type="evidence" value="ECO:0007669"/>
    <property type="project" value="UniProtKB-UniRule"/>
</dbReference>
<sequence length="141" mass="15890">MSGAEYLIDTSALIRLFRSPDVLEQWGRTVTDGLIATCAITEIELLYTARSHSDRQHQEKLIRRMFSWVVMPDGVFEQASQLQTALSEKGAHRSAGPVDLLTAVTAERHRLTLLHYDRDFVRVAEVTGQPVRWIAEPGTVD</sequence>
<evidence type="ECO:0000256" key="8">
    <source>
        <dbReference type="HAMAP-Rule" id="MF_00265"/>
    </source>
</evidence>
<feature type="domain" description="PIN" evidence="9">
    <location>
        <begin position="6"/>
        <end position="125"/>
    </location>
</feature>
<feature type="binding site" evidence="8">
    <location>
        <position position="99"/>
    </location>
    <ligand>
        <name>Mg(2+)</name>
        <dbReference type="ChEBI" id="CHEBI:18420"/>
    </ligand>
</feature>
<evidence type="ECO:0000313" key="10">
    <source>
        <dbReference type="EMBL" id="PWK49399.1"/>
    </source>
</evidence>
<keyword evidence="6 8" id="KW-0460">Magnesium</keyword>
<gene>
    <name evidence="8" type="primary">vapC</name>
    <name evidence="10" type="ORF">BC793_10469</name>
</gene>
<comment type="similarity">
    <text evidence="7 8">Belongs to the PINc/VapC protein family.</text>
</comment>
<dbReference type="EMBL" id="QGGR01000004">
    <property type="protein sequence ID" value="PWK49399.1"/>
    <property type="molecule type" value="Genomic_DNA"/>
</dbReference>
<keyword evidence="11" id="KW-1185">Reference proteome</keyword>
<keyword evidence="8" id="KW-0800">Toxin</keyword>
<dbReference type="InterPro" id="IPR022907">
    <property type="entry name" value="VapC_family"/>
</dbReference>
<accession>A0A316FLJ7</accession>
<dbReference type="GO" id="GO:0090729">
    <property type="term" value="F:toxin activity"/>
    <property type="evidence" value="ECO:0007669"/>
    <property type="project" value="UniProtKB-KW"/>
</dbReference>
<evidence type="ECO:0000256" key="4">
    <source>
        <dbReference type="ARBA" id="ARBA00022723"/>
    </source>
</evidence>
<protein>
    <recommendedName>
        <fullName evidence="8">Ribonuclease VapC</fullName>
        <shortName evidence="8">RNase VapC</shortName>
        <ecNumber evidence="8">3.1.-.-</ecNumber>
    </recommendedName>
    <alternativeName>
        <fullName evidence="8">Toxin VapC</fullName>
    </alternativeName>
</protein>
<dbReference type="Gene3D" id="3.40.50.1010">
    <property type="entry name" value="5'-nuclease"/>
    <property type="match status" value="1"/>
</dbReference>
<proteinExistence type="inferred from homology"/>
<dbReference type="InterPro" id="IPR050556">
    <property type="entry name" value="Type_II_TA_system_RNase"/>
</dbReference>
<dbReference type="CDD" id="cd18755">
    <property type="entry name" value="PIN_MtVapC3_VapC21-like"/>
    <property type="match status" value="1"/>
</dbReference>
<comment type="function">
    <text evidence="8">Toxic component of a toxin-antitoxin (TA) system. An RNase.</text>
</comment>
<evidence type="ECO:0000256" key="2">
    <source>
        <dbReference type="ARBA" id="ARBA00022649"/>
    </source>
</evidence>
<dbReference type="EC" id="3.1.-.-" evidence="8"/>